<keyword evidence="8" id="KW-1185">Reference proteome</keyword>
<evidence type="ECO:0000256" key="2">
    <source>
        <dbReference type="ARBA" id="ARBA00022761"/>
    </source>
</evidence>
<dbReference type="CDD" id="cd00261">
    <property type="entry name" value="AAI_SS"/>
    <property type="match status" value="1"/>
</dbReference>
<dbReference type="EMBL" id="CM009751">
    <property type="protein sequence ID" value="PUZ63505.1"/>
    <property type="molecule type" value="Genomic_DNA"/>
</dbReference>
<keyword evidence="1 5" id="KW-0732">Signal</keyword>
<feature type="domain" description="Bifunctional inhibitor/plant lipid transfer protein/seed storage helical" evidence="6">
    <location>
        <begin position="33"/>
        <end position="96"/>
    </location>
</feature>
<protein>
    <recommendedName>
        <fullName evidence="6">Bifunctional inhibitor/plant lipid transfer protein/seed storage helical domain-containing protein</fullName>
    </recommendedName>
</protein>
<dbReference type="GO" id="GO:0045735">
    <property type="term" value="F:nutrient reservoir activity"/>
    <property type="evidence" value="ECO:0007669"/>
    <property type="project" value="UniProtKB-KW"/>
</dbReference>
<keyword evidence="2" id="KW-0758">Storage protein</keyword>
<dbReference type="InterPro" id="IPR001954">
    <property type="entry name" value="Glia_glutenin"/>
</dbReference>
<dbReference type="Pfam" id="PF13016">
    <property type="entry name" value="Gliadin"/>
    <property type="match status" value="1"/>
</dbReference>
<comment type="similarity">
    <text evidence="4">Belongs to the prolamin family.</text>
</comment>
<dbReference type="SUPFAM" id="SSF47699">
    <property type="entry name" value="Bifunctional inhibitor/lipid-transfer protein/seed storage 2S albumin"/>
    <property type="match status" value="1"/>
</dbReference>
<dbReference type="PRINTS" id="PR00208">
    <property type="entry name" value="GLIADGLUTEN"/>
</dbReference>
<evidence type="ECO:0000259" key="6">
    <source>
        <dbReference type="Pfam" id="PF13016"/>
    </source>
</evidence>
<name>A0A2T7E6R2_9POAL</name>
<sequence length="143" mass="15699">MKIFLVLTLLALAASSTSAQGLEPEEQPGYYGSLHPCGELLRQKCPMATGWPFLRPPMWYPSRCLAMRQECCLRIRQVEPPHRCQEVCSLVEAVVQQMLLQGSEYYELQRVALGAKNLPAMCGVSLPSYCTTPCAITGGGACC</sequence>
<feature type="signal peptide" evidence="5">
    <location>
        <begin position="1"/>
        <end position="19"/>
    </location>
</feature>
<evidence type="ECO:0000256" key="3">
    <source>
        <dbReference type="ARBA" id="ARBA00023129"/>
    </source>
</evidence>
<dbReference type="InterPro" id="IPR016140">
    <property type="entry name" value="Bifunc_inhib/LTP/seed_store"/>
</dbReference>
<dbReference type="InterPro" id="IPR036312">
    <property type="entry name" value="Bifun_inhib/LTP/seed_sf"/>
</dbReference>
<dbReference type="PANTHER" id="PTHR33454:SF19">
    <property type="entry name" value="PROLAMIN PPROL 14P"/>
    <property type="match status" value="1"/>
</dbReference>
<evidence type="ECO:0000256" key="4">
    <source>
        <dbReference type="ARBA" id="ARBA00023784"/>
    </source>
</evidence>
<reference evidence="7 8" key="1">
    <citation type="submission" date="2018-04" db="EMBL/GenBank/DDBJ databases">
        <title>WGS assembly of Panicum hallii var. hallii HAL2.</title>
        <authorList>
            <person name="Lovell J."/>
            <person name="Jenkins J."/>
            <person name="Lowry D."/>
            <person name="Mamidi S."/>
            <person name="Sreedasyam A."/>
            <person name="Weng X."/>
            <person name="Barry K."/>
            <person name="Bonette J."/>
            <person name="Campitelli B."/>
            <person name="Daum C."/>
            <person name="Gordon S."/>
            <person name="Gould B."/>
            <person name="Lipzen A."/>
            <person name="MacQueen A."/>
            <person name="Palacio-Mejia J."/>
            <person name="Plott C."/>
            <person name="Shakirov E."/>
            <person name="Shu S."/>
            <person name="Yoshinaga Y."/>
            <person name="Zane M."/>
            <person name="Rokhsar D."/>
            <person name="Grimwood J."/>
            <person name="Schmutz J."/>
            <person name="Juenger T."/>
        </authorList>
    </citation>
    <scope>NUCLEOTIDE SEQUENCE [LARGE SCALE GENOMIC DNA]</scope>
    <source>
        <strain evidence="8">cv. HAL2</strain>
    </source>
</reference>
<accession>A0A2T7E6R2</accession>
<evidence type="ECO:0000313" key="7">
    <source>
        <dbReference type="EMBL" id="PUZ63505.1"/>
    </source>
</evidence>
<feature type="chain" id="PRO_5015785847" description="Bifunctional inhibitor/plant lipid transfer protein/seed storage helical domain-containing protein" evidence="5">
    <location>
        <begin position="20"/>
        <end position="143"/>
    </location>
</feature>
<evidence type="ECO:0000256" key="1">
    <source>
        <dbReference type="ARBA" id="ARBA00022729"/>
    </source>
</evidence>
<organism evidence="7 8">
    <name type="scientific">Panicum hallii var. hallii</name>
    <dbReference type="NCBI Taxonomy" id="1504633"/>
    <lineage>
        <taxon>Eukaryota</taxon>
        <taxon>Viridiplantae</taxon>
        <taxon>Streptophyta</taxon>
        <taxon>Embryophyta</taxon>
        <taxon>Tracheophyta</taxon>
        <taxon>Spermatophyta</taxon>
        <taxon>Magnoliopsida</taxon>
        <taxon>Liliopsida</taxon>
        <taxon>Poales</taxon>
        <taxon>Poaceae</taxon>
        <taxon>PACMAD clade</taxon>
        <taxon>Panicoideae</taxon>
        <taxon>Panicodae</taxon>
        <taxon>Paniceae</taxon>
        <taxon>Panicinae</taxon>
        <taxon>Panicum</taxon>
        <taxon>Panicum sect. Panicum</taxon>
    </lineage>
</organism>
<evidence type="ECO:0000313" key="8">
    <source>
        <dbReference type="Proteomes" id="UP000244336"/>
    </source>
</evidence>
<dbReference type="Gene3D" id="1.10.110.10">
    <property type="entry name" value="Plant lipid-transfer and hydrophobic proteins"/>
    <property type="match status" value="1"/>
</dbReference>
<dbReference type="Proteomes" id="UP000244336">
    <property type="component" value="Chromosome 3"/>
</dbReference>
<keyword evidence="3" id="KW-0708">Seed storage protein</keyword>
<dbReference type="OrthoDB" id="610343at2759"/>
<evidence type="ECO:0000256" key="5">
    <source>
        <dbReference type="SAM" id="SignalP"/>
    </source>
</evidence>
<dbReference type="Gramene" id="PUZ63505">
    <property type="protein sequence ID" value="PUZ63505"/>
    <property type="gene ID" value="GQ55_3G073200"/>
</dbReference>
<gene>
    <name evidence="7" type="ORF">GQ55_3G073200</name>
</gene>
<proteinExistence type="inferred from homology"/>
<dbReference type="AlphaFoldDB" id="A0A2T7E6R2"/>
<dbReference type="PANTHER" id="PTHR33454">
    <property type="entry name" value="PROLAMIN PPROL 14P"/>
    <property type="match status" value="1"/>
</dbReference>